<accession>A0A0G4HC34</accession>
<dbReference type="Gene3D" id="4.10.70.10">
    <property type="entry name" value="Disintegrin domain"/>
    <property type="match status" value="1"/>
</dbReference>
<feature type="region of interest" description="Disordered" evidence="1">
    <location>
        <begin position="403"/>
        <end position="424"/>
    </location>
</feature>
<organism evidence="3">
    <name type="scientific">Chromera velia CCMP2878</name>
    <dbReference type="NCBI Taxonomy" id="1169474"/>
    <lineage>
        <taxon>Eukaryota</taxon>
        <taxon>Sar</taxon>
        <taxon>Alveolata</taxon>
        <taxon>Colpodellida</taxon>
        <taxon>Chromeraceae</taxon>
        <taxon>Chromera</taxon>
    </lineage>
</organism>
<feature type="signal peptide" evidence="2">
    <location>
        <begin position="1"/>
        <end position="20"/>
    </location>
</feature>
<reference evidence="3" key="1">
    <citation type="submission" date="2014-11" db="EMBL/GenBank/DDBJ databases">
        <authorList>
            <person name="Otto D Thomas"/>
            <person name="Naeem Raeece"/>
        </authorList>
    </citation>
    <scope>NUCLEOTIDE SEQUENCE</scope>
</reference>
<evidence type="ECO:0008006" key="4">
    <source>
        <dbReference type="Google" id="ProtNLM"/>
    </source>
</evidence>
<evidence type="ECO:0000256" key="1">
    <source>
        <dbReference type="SAM" id="MobiDB-lite"/>
    </source>
</evidence>
<sequence>MGGTSFTCCWTVLLLVAAHAAFSPGSLDKFKGLSPDTFTGLFGKDGDKKTAGNVCGDGVTDLQTEECDAGAENGAPDSFCAANCTFVPEVRCDEDLFINNATTLESFQNCRTAFNVVFELDDTINVVMPNLVYVLGDVEDKSGGTNLMRSLSMPNLIFVNDLIDFSGASEELLSMDFPSLLYVEEIEINGLPKLQSANFPKLISVSDNVEFENMPNFSSFNLDSLQFCDDEFRFNNLPELKGELSLPSLFHVGDFNIKDGTGVETVLLPVLNSLDDLNLDSVPALKRIRAPKLTFSGGLLSWSFDGDVNPVLELCSVPIIEARVIIPQVACADGAKCTVESATSSVCKEESKKTKSGKEDVKGGNLFEGLAKFPSLDGDWGKAGDGLLDLDFDVLGKFGKATGEKEKEKGGKHDNCPNPYPALQ</sequence>
<protein>
    <recommendedName>
        <fullName evidence="4">Receptor L-domain domain-containing protein</fullName>
    </recommendedName>
</protein>
<name>A0A0G4HC34_9ALVE</name>
<evidence type="ECO:0000256" key="2">
    <source>
        <dbReference type="SAM" id="SignalP"/>
    </source>
</evidence>
<feature type="chain" id="PRO_5005191280" description="Receptor L-domain domain-containing protein" evidence="2">
    <location>
        <begin position="21"/>
        <end position="424"/>
    </location>
</feature>
<proteinExistence type="predicted"/>
<feature type="compositionally biased region" description="Basic and acidic residues" evidence="1">
    <location>
        <begin position="403"/>
        <end position="415"/>
    </location>
</feature>
<dbReference type="AlphaFoldDB" id="A0A0G4HC34"/>
<dbReference type="PhylomeDB" id="A0A0G4HC34"/>
<dbReference type="VEuPathDB" id="CryptoDB:Cvel_6201"/>
<evidence type="ECO:0000313" key="3">
    <source>
        <dbReference type="EMBL" id="CEM41337.1"/>
    </source>
</evidence>
<dbReference type="InterPro" id="IPR036436">
    <property type="entry name" value="Disintegrin_dom_sf"/>
</dbReference>
<dbReference type="EMBL" id="CDMZ01002213">
    <property type="protein sequence ID" value="CEM41337.1"/>
    <property type="molecule type" value="Genomic_DNA"/>
</dbReference>
<gene>
    <name evidence="3" type="ORF">Cvel_6201</name>
</gene>
<keyword evidence="2" id="KW-0732">Signal</keyword>